<evidence type="ECO:0000313" key="3">
    <source>
        <dbReference type="Proteomes" id="UP000314294"/>
    </source>
</evidence>
<feature type="compositionally biased region" description="Basic and acidic residues" evidence="1">
    <location>
        <begin position="265"/>
        <end position="287"/>
    </location>
</feature>
<evidence type="ECO:0000256" key="1">
    <source>
        <dbReference type="SAM" id="MobiDB-lite"/>
    </source>
</evidence>
<comment type="caution">
    <text evidence="2">The sequence shown here is derived from an EMBL/GenBank/DDBJ whole genome shotgun (WGS) entry which is preliminary data.</text>
</comment>
<proteinExistence type="predicted"/>
<dbReference type="EMBL" id="SRLO01000048">
    <property type="protein sequence ID" value="TNN81174.1"/>
    <property type="molecule type" value="Genomic_DNA"/>
</dbReference>
<organism evidence="2 3">
    <name type="scientific">Liparis tanakae</name>
    <name type="common">Tanaka's snailfish</name>
    <dbReference type="NCBI Taxonomy" id="230148"/>
    <lineage>
        <taxon>Eukaryota</taxon>
        <taxon>Metazoa</taxon>
        <taxon>Chordata</taxon>
        <taxon>Craniata</taxon>
        <taxon>Vertebrata</taxon>
        <taxon>Euteleostomi</taxon>
        <taxon>Actinopterygii</taxon>
        <taxon>Neopterygii</taxon>
        <taxon>Teleostei</taxon>
        <taxon>Neoteleostei</taxon>
        <taxon>Acanthomorphata</taxon>
        <taxon>Eupercaria</taxon>
        <taxon>Perciformes</taxon>
        <taxon>Cottioidei</taxon>
        <taxon>Cottales</taxon>
        <taxon>Liparidae</taxon>
        <taxon>Liparis</taxon>
    </lineage>
</organism>
<reference evidence="2 3" key="1">
    <citation type="submission" date="2019-03" db="EMBL/GenBank/DDBJ databases">
        <title>First draft genome of Liparis tanakae, snailfish: a comprehensive survey of snailfish specific genes.</title>
        <authorList>
            <person name="Kim W."/>
            <person name="Song I."/>
            <person name="Jeong J.-H."/>
            <person name="Kim D."/>
            <person name="Kim S."/>
            <person name="Ryu S."/>
            <person name="Song J.Y."/>
            <person name="Lee S.K."/>
        </authorList>
    </citation>
    <scope>NUCLEOTIDE SEQUENCE [LARGE SCALE GENOMIC DNA]</scope>
    <source>
        <tissue evidence="2">Muscle</tissue>
    </source>
</reference>
<dbReference type="Proteomes" id="UP000314294">
    <property type="component" value="Unassembled WGS sequence"/>
</dbReference>
<protein>
    <submittedName>
        <fullName evidence="2">Uncharacterized protein</fullName>
    </submittedName>
</protein>
<feature type="compositionally biased region" description="Basic and acidic residues" evidence="1">
    <location>
        <begin position="28"/>
        <end position="40"/>
    </location>
</feature>
<evidence type="ECO:0000313" key="2">
    <source>
        <dbReference type="EMBL" id="TNN81174.1"/>
    </source>
</evidence>
<accession>A0A4Z2IUH4</accession>
<feature type="region of interest" description="Disordered" evidence="1">
    <location>
        <begin position="198"/>
        <end position="229"/>
    </location>
</feature>
<feature type="region of interest" description="Disordered" evidence="1">
    <location>
        <begin position="1"/>
        <end position="40"/>
    </location>
</feature>
<keyword evidence="3" id="KW-1185">Reference proteome</keyword>
<feature type="compositionally biased region" description="Polar residues" evidence="1">
    <location>
        <begin position="202"/>
        <end position="213"/>
    </location>
</feature>
<sequence>MEGRPGPYRARITDTSAPPGRNAYSPLWEERGRRKEEETSRHYEGKGLEVVLVLLRRGTYFKEVMSVRRAEPVTDFYSCGVKFSVALRASSAAESPVIYVLLSESSRFKSEVSGQARCSQGTQGGWSPGVMVVVRLHFLWVFLQTPGCTTPSASDGYEGLMAGWQMLALGTEQAGMSKAHVRRRKGFCGGRRDEAVRGNAVSVDTQEQGSSSEEPGRFPQLCPSPVSRLPASAIKRDRKQEMWRKSEYNMQKKQIDGPAGSSTSIRKDQSGDHRDDRKLGWLEKPVKGDAVGLDSELP</sequence>
<name>A0A4Z2IUH4_9TELE</name>
<feature type="region of interest" description="Disordered" evidence="1">
    <location>
        <begin position="245"/>
        <end position="298"/>
    </location>
</feature>
<gene>
    <name evidence="2" type="ORF">EYF80_008508</name>
</gene>
<dbReference type="AlphaFoldDB" id="A0A4Z2IUH4"/>